<dbReference type="InterPro" id="IPR000073">
    <property type="entry name" value="AB_hydrolase_1"/>
</dbReference>
<dbReference type="OrthoDB" id="3251587at2759"/>
<sequence length="341" mass="37466">MPTVSVPGKAIQFFFTDTGAPGAVTNYATLILVHGHSYHGAVFQKLLPLAPARGLRIICINRREYPGSSPQTAEELRVLASGSDEERATFMGETGINLALAVDGIIQQCALPSTGGVALCGWSLGNAFVIAAMASIVSLPSETRDRLQSFVKTIIIWDPPSHAFGISDPPKAYVPLHDQDLAPADRGPAFGKWVTSYFIHGDLSTRDPDQLNYRNPDASKKATFEEMSIEELLKIVDFSVGIKCDTIVLESPFASILSMLVNKALFDPEIRAAWKGTEVSYMYGRAATWNIQFTVWDVERRVEAAKGNTPIKFRPIEGANHFVMWDDPNLTIDELFACMQR</sequence>
<protein>
    <submittedName>
        <fullName evidence="2">AB hydrolase-1 domain-containing protein</fullName>
    </submittedName>
</protein>
<name>A0A8H6XXM4_9AGAR</name>
<evidence type="ECO:0000313" key="2">
    <source>
        <dbReference type="EMBL" id="KAF7348187.1"/>
    </source>
</evidence>
<organism evidence="2 3">
    <name type="scientific">Mycena sanguinolenta</name>
    <dbReference type="NCBI Taxonomy" id="230812"/>
    <lineage>
        <taxon>Eukaryota</taxon>
        <taxon>Fungi</taxon>
        <taxon>Dikarya</taxon>
        <taxon>Basidiomycota</taxon>
        <taxon>Agaricomycotina</taxon>
        <taxon>Agaricomycetes</taxon>
        <taxon>Agaricomycetidae</taxon>
        <taxon>Agaricales</taxon>
        <taxon>Marasmiineae</taxon>
        <taxon>Mycenaceae</taxon>
        <taxon>Mycena</taxon>
    </lineage>
</organism>
<gene>
    <name evidence="2" type="ORF">MSAN_01771700</name>
</gene>
<evidence type="ECO:0000313" key="3">
    <source>
        <dbReference type="Proteomes" id="UP000623467"/>
    </source>
</evidence>
<keyword evidence="2" id="KW-0378">Hydrolase</keyword>
<dbReference type="Proteomes" id="UP000623467">
    <property type="component" value="Unassembled WGS sequence"/>
</dbReference>
<dbReference type="Pfam" id="PF12697">
    <property type="entry name" value="Abhydrolase_6"/>
    <property type="match status" value="1"/>
</dbReference>
<proteinExistence type="predicted"/>
<feature type="domain" description="AB hydrolase-1" evidence="1">
    <location>
        <begin position="30"/>
        <end position="330"/>
    </location>
</feature>
<dbReference type="Gene3D" id="3.40.50.1820">
    <property type="entry name" value="alpha/beta hydrolase"/>
    <property type="match status" value="1"/>
</dbReference>
<dbReference type="GO" id="GO:0016787">
    <property type="term" value="F:hydrolase activity"/>
    <property type="evidence" value="ECO:0007669"/>
    <property type="project" value="UniProtKB-KW"/>
</dbReference>
<dbReference type="InterPro" id="IPR029058">
    <property type="entry name" value="AB_hydrolase_fold"/>
</dbReference>
<comment type="caution">
    <text evidence="2">The sequence shown here is derived from an EMBL/GenBank/DDBJ whole genome shotgun (WGS) entry which is preliminary data.</text>
</comment>
<keyword evidence="3" id="KW-1185">Reference proteome</keyword>
<reference evidence="2" key="1">
    <citation type="submission" date="2020-05" db="EMBL/GenBank/DDBJ databases">
        <title>Mycena genomes resolve the evolution of fungal bioluminescence.</title>
        <authorList>
            <person name="Tsai I.J."/>
        </authorList>
    </citation>
    <scope>NUCLEOTIDE SEQUENCE</scope>
    <source>
        <strain evidence="2">160909Yilan</strain>
    </source>
</reference>
<accession>A0A8H6XXM4</accession>
<dbReference type="SUPFAM" id="SSF53474">
    <property type="entry name" value="alpha/beta-Hydrolases"/>
    <property type="match status" value="1"/>
</dbReference>
<dbReference type="AlphaFoldDB" id="A0A8H6XXM4"/>
<evidence type="ECO:0000259" key="1">
    <source>
        <dbReference type="Pfam" id="PF12697"/>
    </source>
</evidence>
<dbReference type="EMBL" id="JACAZH010000017">
    <property type="protein sequence ID" value="KAF7348187.1"/>
    <property type="molecule type" value="Genomic_DNA"/>
</dbReference>